<keyword evidence="9" id="KW-1185">Reference proteome</keyword>
<evidence type="ECO:0000256" key="4">
    <source>
        <dbReference type="ARBA" id="ARBA00023015"/>
    </source>
</evidence>
<dbReference type="InterPro" id="IPR036388">
    <property type="entry name" value="WH-like_DNA-bd_sf"/>
</dbReference>
<keyword evidence="5" id="KW-0238">DNA-binding</keyword>
<dbReference type="SUPFAM" id="SSF46785">
    <property type="entry name" value="Winged helix' DNA-binding domain"/>
    <property type="match status" value="1"/>
</dbReference>
<feature type="binding site" evidence="7">
    <location>
        <position position="98"/>
    </location>
    <ligand>
        <name>Zn(2+)</name>
        <dbReference type="ChEBI" id="CHEBI:29105"/>
    </ligand>
</feature>
<comment type="similarity">
    <text evidence="1">Belongs to the Fur family.</text>
</comment>
<keyword evidence="6" id="KW-0804">Transcription</keyword>
<dbReference type="Gene3D" id="1.10.10.10">
    <property type="entry name" value="Winged helix-like DNA-binding domain superfamily/Winged helix DNA-binding domain"/>
    <property type="match status" value="1"/>
</dbReference>
<dbReference type="GO" id="GO:0000976">
    <property type="term" value="F:transcription cis-regulatory region binding"/>
    <property type="evidence" value="ECO:0007669"/>
    <property type="project" value="TreeGrafter"/>
</dbReference>
<dbReference type="AlphaFoldDB" id="A0A1H8A0H2"/>
<dbReference type="Gene3D" id="3.30.1490.190">
    <property type="match status" value="1"/>
</dbReference>
<evidence type="ECO:0000256" key="3">
    <source>
        <dbReference type="ARBA" id="ARBA00022833"/>
    </source>
</evidence>
<proteinExistence type="inferred from homology"/>
<dbReference type="EMBL" id="FOBS01000029">
    <property type="protein sequence ID" value="SEM64091.1"/>
    <property type="molecule type" value="Genomic_DNA"/>
</dbReference>
<dbReference type="STRING" id="43775.SAMN04489760_12914"/>
<dbReference type="CDD" id="cd07153">
    <property type="entry name" value="Fur_like"/>
    <property type="match status" value="1"/>
</dbReference>
<organism evidence="8 9">
    <name type="scientific">Syntrophus gentianae</name>
    <dbReference type="NCBI Taxonomy" id="43775"/>
    <lineage>
        <taxon>Bacteria</taxon>
        <taxon>Pseudomonadati</taxon>
        <taxon>Thermodesulfobacteriota</taxon>
        <taxon>Syntrophia</taxon>
        <taxon>Syntrophales</taxon>
        <taxon>Syntrophaceae</taxon>
        <taxon>Syntrophus</taxon>
    </lineage>
</organism>
<dbReference type="GO" id="GO:0045892">
    <property type="term" value="P:negative regulation of DNA-templated transcription"/>
    <property type="evidence" value="ECO:0007669"/>
    <property type="project" value="TreeGrafter"/>
</dbReference>
<dbReference type="Proteomes" id="UP000198744">
    <property type="component" value="Unassembled WGS sequence"/>
</dbReference>
<dbReference type="RefSeq" id="WP_093884452.1">
    <property type="nucleotide sequence ID" value="NZ_FOBS01000029.1"/>
</dbReference>
<sequence length="152" mass="17406">MESLQEKSVAFEEACRRAGLKVTRQRLEIYCELLSSTDHPTAEALHRRLRLKLPNISLDTVYRTLASFANHGLINRVETAESLARFEATFTRHHHLICRCCGEITDFTWPLLDDISLPHDLGNWGEIDSKNLVIYGICNNCLSKTPGEKYFK</sequence>
<feature type="binding site" evidence="7">
    <location>
        <position position="141"/>
    </location>
    <ligand>
        <name>Zn(2+)</name>
        <dbReference type="ChEBI" id="CHEBI:29105"/>
    </ligand>
</feature>
<dbReference type="GO" id="GO:1900376">
    <property type="term" value="P:regulation of secondary metabolite biosynthetic process"/>
    <property type="evidence" value="ECO:0007669"/>
    <property type="project" value="TreeGrafter"/>
</dbReference>
<keyword evidence="7" id="KW-0479">Metal-binding</keyword>
<keyword evidence="2" id="KW-0678">Repressor</keyword>
<dbReference type="PANTHER" id="PTHR33202">
    <property type="entry name" value="ZINC UPTAKE REGULATION PROTEIN"/>
    <property type="match status" value="1"/>
</dbReference>
<reference evidence="8 9" key="1">
    <citation type="submission" date="2016-10" db="EMBL/GenBank/DDBJ databases">
        <authorList>
            <person name="de Groot N.N."/>
        </authorList>
    </citation>
    <scope>NUCLEOTIDE SEQUENCE [LARGE SCALE GENOMIC DNA]</scope>
    <source>
        <strain evidence="8 9">DSM 8423</strain>
    </source>
</reference>
<keyword evidence="4" id="KW-0805">Transcription regulation</keyword>
<gene>
    <name evidence="8" type="ORF">SAMN04489760_12914</name>
</gene>
<dbReference type="PANTHER" id="PTHR33202:SF8">
    <property type="entry name" value="PEROXIDE-RESPONSIVE REPRESSOR PERR"/>
    <property type="match status" value="1"/>
</dbReference>
<dbReference type="InterPro" id="IPR002481">
    <property type="entry name" value="FUR"/>
</dbReference>
<dbReference type="GO" id="GO:0003700">
    <property type="term" value="F:DNA-binding transcription factor activity"/>
    <property type="evidence" value="ECO:0007669"/>
    <property type="project" value="InterPro"/>
</dbReference>
<evidence type="ECO:0000256" key="6">
    <source>
        <dbReference type="ARBA" id="ARBA00023163"/>
    </source>
</evidence>
<evidence type="ECO:0000313" key="9">
    <source>
        <dbReference type="Proteomes" id="UP000198744"/>
    </source>
</evidence>
<dbReference type="InterPro" id="IPR036390">
    <property type="entry name" value="WH_DNA-bd_sf"/>
</dbReference>
<comment type="cofactor">
    <cofactor evidence="7">
        <name>Zn(2+)</name>
        <dbReference type="ChEBI" id="CHEBI:29105"/>
    </cofactor>
    <text evidence="7">Binds 1 zinc ion per subunit.</text>
</comment>
<evidence type="ECO:0000256" key="2">
    <source>
        <dbReference type="ARBA" id="ARBA00022491"/>
    </source>
</evidence>
<accession>A0A1H8A0H2</accession>
<protein>
    <submittedName>
        <fullName evidence="8">Fur family transcriptional regulator, peroxide stress response regulator</fullName>
    </submittedName>
</protein>
<dbReference type="OrthoDB" id="8659436at2"/>
<evidence type="ECO:0000256" key="1">
    <source>
        <dbReference type="ARBA" id="ARBA00007957"/>
    </source>
</evidence>
<name>A0A1H8A0H2_9BACT</name>
<evidence type="ECO:0000256" key="5">
    <source>
        <dbReference type="ARBA" id="ARBA00023125"/>
    </source>
</evidence>
<evidence type="ECO:0000313" key="8">
    <source>
        <dbReference type="EMBL" id="SEM64091.1"/>
    </source>
</evidence>
<evidence type="ECO:0000256" key="7">
    <source>
        <dbReference type="PIRSR" id="PIRSR602481-1"/>
    </source>
</evidence>
<dbReference type="Pfam" id="PF01475">
    <property type="entry name" value="FUR"/>
    <property type="match status" value="1"/>
</dbReference>
<keyword evidence="3 7" id="KW-0862">Zinc</keyword>
<dbReference type="InterPro" id="IPR043135">
    <property type="entry name" value="Fur_C"/>
</dbReference>
<dbReference type="GO" id="GO:0008270">
    <property type="term" value="F:zinc ion binding"/>
    <property type="evidence" value="ECO:0007669"/>
    <property type="project" value="TreeGrafter"/>
</dbReference>
<feature type="binding site" evidence="7">
    <location>
        <position position="101"/>
    </location>
    <ligand>
        <name>Zn(2+)</name>
        <dbReference type="ChEBI" id="CHEBI:29105"/>
    </ligand>
</feature>
<feature type="binding site" evidence="7">
    <location>
        <position position="138"/>
    </location>
    <ligand>
        <name>Zn(2+)</name>
        <dbReference type="ChEBI" id="CHEBI:29105"/>
    </ligand>
</feature>